<gene>
    <name evidence="1" type="ORF">C5468_00315</name>
</gene>
<name>A0A4R4JRM7_PHOLU</name>
<dbReference type="PANTHER" id="PTHR34413">
    <property type="entry name" value="PROPHAGE TAIL FIBER ASSEMBLY PROTEIN HOMOLOG TFAE-RELATED-RELATED"/>
    <property type="match status" value="1"/>
</dbReference>
<evidence type="ECO:0000313" key="2">
    <source>
        <dbReference type="Proteomes" id="UP000295550"/>
    </source>
</evidence>
<sequence>MKAEYDALLPVFFDIRENLKVMKKMTVREVDAHLNPPISKEQLMAEAEQQKQSLLAEANNAIAPLQYAVDLEMATDGEQASLTAWKKYCVLLNRVDVNQAPDVEWPEVPK</sequence>
<dbReference type="Proteomes" id="UP000295550">
    <property type="component" value="Unassembled WGS sequence"/>
</dbReference>
<organism evidence="1 2">
    <name type="scientific">Photorhabdus luminescens subsp. mexicana</name>
    <dbReference type="NCBI Taxonomy" id="2100167"/>
    <lineage>
        <taxon>Bacteria</taxon>
        <taxon>Pseudomonadati</taxon>
        <taxon>Pseudomonadota</taxon>
        <taxon>Gammaproteobacteria</taxon>
        <taxon>Enterobacterales</taxon>
        <taxon>Morganellaceae</taxon>
        <taxon>Photorhabdus</taxon>
    </lineage>
</organism>
<comment type="caution">
    <text evidence="1">The sequence shown here is derived from an EMBL/GenBank/DDBJ whole genome shotgun (WGS) entry which is preliminary data.</text>
</comment>
<dbReference type="Pfam" id="PF02413">
    <property type="entry name" value="Caudo_TAP"/>
    <property type="match status" value="1"/>
</dbReference>
<reference evidence="1 2" key="1">
    <citation type="journal article" date="2019" name="Int. J. Syst. Evol. Microbiol.">
        <title>Photorhabdus khanii subsp. guanajuatensis subsp. nov., isolated from Heterorhabditis atacamensis, and Photorhabdus luminescens subsp. mexicana subsp. nov., isolated from Heterorhabditis mexicana entomopathogenic nematodes.</title>
        <authorList>
            <person name="Machado R.A.R."/>
            <person name="Bruno P."/>
            <person name="Arce C.C.M."/>
            <person name="Liechti N."/>
            <person name="Kohler A."/>
            <person name="Bernal J."/>
            <person name="Bruggmann R."/>
            <person name="Turlings T.C.J."/>
        </authorList>
    </citation>
    <scope>NUCLEOTIDE SEQUENCE [LARGE SCALE GENOMIC DNA]</scope>
    <source>
        <strain evidence="1 2">MEX47-22</strain>
    </source>
</reference>
<dbReference type="EMBL" id="PUJX01000001">
    <property type="protein sequence ID" value="TDB56371.1"/>
    <property type="molecule type" value="Genomic_DNA"/>
</dbReference>
<dbReference type="InterPro" id="IPR003458">
    <property type="entry name" value="Phage_T4_Gp38_tail_assem"/>
</dbReference>
<proteinExistence type="predicted"/>
<dbReference type="PANTHER" id="PTHR34413:SF2">
    <property type="entry name" value="PROPHAGE TAIL FIBER ASSEMBLY PROTEIN HOMOLOG TFAE-RELATED"/>
    <property type="match status" value="1"/>
</dbReference>
<dbReference type="AlphaFoldDB" id="A0A4R4JRM7"/>
<dbReference type="InterPro" id="IPR051220">
    <property type="entry name" value="TFA_Chaperone"/>
</dbReference>
<accession>A0A4R4JRM7</accession>
<protein>
    <submittedName>
        <fullName evidence="1">Tail fiber assembly protein</fullName>
    </submittedName>
</protein>
<evidence type="ECO:0000313" key="1">
    <source>
        <dbReference type="EMBL" id="TDB56371.1"/>
    </source>
</evidence>